<organism evidence="2 3">
    <name type="scientific">Heligmosomoides polygyrus</name>
    <name type="common">Parasitic roundworm</name>
    <dbReference type="NCBI Taxonomy" id="6339"/>
    <lineage>
        <taxon>Eukaryota</taxon>
        <taxon>Metazoa</taxon>
        <taxon>Ecdysozoa</taxon>
        <taxon>Nematoda</taxon>
        <taxon>Chromadorea</taxon>
        <taxon>Rhabditida</taxon>
        <taxon>Rhabditina</taxon>
        <taxon>Rhabditomorpha</taxon>
        <taxon>Strongyloidea</taxon>
        <taxon>Heligmosomidae</taxon>
        <taxon>Heligmosomoides</taxon>
    </lineage>
</organism>
<name>A0A183FM28_HELPZ</name>
<reference evidence="1 2" key="1">
    <citation type="submission" date="2018-11" db="EMBL/GenBank/DDBJ databases">
        <authorList>
            <consortium name="Pathogen Informatics"/>
        </authorList>
    </citation>
    <scope>NUCLEOTIDE SEQUENCE [LARGE SCALE GENOMIC DNA]</scope>
</reference>
<evidence type="ECO:0000313" key="3">
    <source>
        <dbReference type="WBParaSite" id="HPBE_0000839601-mRNA-1"/>
    </source>
</evidence>
<evidence type="ECO:0000313" key="2">
    <source>
        <dbReference type="Proteomes" id="UP000050761"/>
    </source>
</evidence>
<dbReference type="WBParaSite" id="HPBE_0000839601-mRNA-1">
    <property type="protein sequence ID" value="HPBE_0000839601-mRNA-1"/>
    <property type="gene ID" value="HPBE_0000839601"/>
</dbReference>
<sequence>MREVRLRWYGYVLRGKEDSVRKIGLNFEVIGKRPRGRPKQHWAETLHMNFKVAGIHPELALDLERWRRDIRIADPATLRDKR</sequence>
<dbReference type="AlphaFoldDB" id="A0A183FM28"/>
<dbReference type="OrthoDB" id="5800121at2759"/>
<dbReference type="EMBL" id="UZAH01026140">
    <property type="protein sequence ID" value="VDO76194.1"/>
    <property type="molecule type" value="Genomic_DNA"/>
</dbReference>
<evidence type="ECO:0000313" key="1">
    <source>
        <dbReference type="EMBL" id="VDO76194.1"/>
    </source>
</evidence>
<reference evidence="3" key="2">
    <citation type="submission" date="2019-09" db="UniProtKB">
        <authorList>
            <consortium name="WormBaseParasite"/>
        </authorList>
    </citation>
    <scope>IDENTIFICATION</scope>
</reference>
<gene>
    <name evidence="1" type="ORF">HPBE_LOCUS8397</name>
</gene>
<protein>
    <submittedName>
        <fullName evidence="3">Recombinase domain-containing protein</fullName>
    </submittedName>
</protein>
<keyword evidence="2" id="KW-1185">Reference proteome</keyword>
<accession>A0A3P7YVI7</accession>
<accession>A0A183FM28</accession>
<dbReference type="Proteomes" id="UP000050761">
    <property type="component" value="Unassembled WGS sequence"/>
</dbReference>
<proteinExistence type="predicted"/>